<dbReference type="GO" id="GO:0051295">
    <property type="term" value="P:establishment of meiotic spindle localization"/>
    <property type="evidence" value="ECO:0007669"/>
    <property type="project" value="TreeGrafter"/>
</dbReference>
<dbReference type="GO" id="GO:0000278">
    <property type="term" value="P:mitotic cell cycle"/>
    <property type="evidence" value="ECO:0007669"/>
    <property type="project" value="TreeGrafter"/>
</dbReference>
<dbReference type="Gene3D" id="1.20.5.190">
    <property type="match status" value="1"/>
</dbReference>
<proteinExistence type="predicted"/>
<dbReference type="GO" id="GO:0007051">
    <property type="term" value="P:spindle organization"/>
    <property type="evidence" value="ECO:0007669"/>
    <property type="project" value="TreeGrafter"/>
</dbReference>
<dbReference type="InterPro" id="IPR051185">
    <property type="entry name" value="ASPM"/>
</dbReference>
<dbReference type="PANTHER" id="PTHR22706:SF2">
    <property type="entry name" value="SFI1 SPINDLE BODY DOMAIN-CONTAINING PROTEIN"/>
    <property type="match status" value="1"/>
</dbReference>
<dbReference type="AlphaFoldDB" id="A0A7S3Y4M5"/>
<accession>A0A7S3Y4M5</accession>
<dbReference type="Pfam" id="PF00612">
    <property type="entry name" value="IQ"/>
    <property type="match status" value="3"/>
</dbReference>
<reference evidence="2" key="1">
    <citation type="submission" date="2021-01" db="EMBL/GenBank/DDBJ databases">
        <authorList>
            <person name="Corre E."/>
            <person name="Pelletier E."/>
            <person name="Niang G."/>
            <person name="Scheremetjew M."/>
            <person name="Finn R."/>
            <person name="Kale V."/>
            <person name="Holt S."/>
            <person name="Cochrane G."/>
            <person name="Meng A."/>
            <person name="Brown T."/>
            <person name="Cohen L."/>
        </authorList>
    </citation>
    <scope>NUCLEOTIDE SEQUENCE</scope>
    <source>
        <strain evidence="2">CCMP3107</strain>
    </source>
</reference>
<feature type="region of interest" description="Disordered" evidence="1">
    <location>
        <begin position="608"/>
        <end position="628"/>
    </location>
</feature>
<name>A0A7S3Y4M5_HETAK</name>
<organism evidence="2">
    <name type="scientific">Heterosigma akashiwo</name>
    <name type="common">Chromophytic alga</name>
    <name type="synonym">Heterosigma carterae</name>
    <dbReference type="NCBI Taxonomy" id="2829"/>
    <lineage>
        <taxon>Eukaryota</taxon>
        <taxon>Sar</taxon>
        <taxon>Stramenopiles</taxon>
        <taxon>Ochrophyta</taxon>
        <taxon>Raphidophyceae</taxon>
        <taxon>Chattonellales</taxon>
        <taxon>Chattonellaceae</taxon>
        <taxon>Heterosigma</taxon>
    </lineage>
</organism>
<dbReference type="GO" id="GO:0000922">
    <property type="term" value="C:spindle pole"/>
    <property type="evidence" value="ECO:0007669"/>
    <property type="project" value="TreeGrafter"/>
</dbReference>
<sequence length="628" mass="71658">MRREKAAAETLQTLWRTYLAAKKEEKAAKTLQNVWYAHATRRCLLQILSQLELEEYAAILFQCKWRQYTSKSTLAQLQQERREQVAAVLLQCKWRQHSAQSTLAQLRQERREQVAAVLLQCMWRQHTAQLRQERREQVAAVLLQCKWRQYTSHSTLARLQQDRIEEIAAVLLQSKWRQRTAQSTLAQLRQEQKDREFAVLLLQCAYRCYNARVKMVHIRRNHKEMSDAAVLIQSMIRKQMAKKYAHELKSKRDVLSRQRAAALSIQCWWRCCLVQRQMRIRQVECSHHEAALTLQCALRRYAAYQQAVQRRNGTVKIQSWYRGSKSRAKTRRYLEESRRIRQEVSRVEAATKIQRFYREQQRPLSNLAEDDSKEFNHISYGDALTELPSLLSEMNATSGHTRVASYAPTEVLAPSQCYIQTGAPTEVAPTARGTPSIQDNTSGDLFLGQDRNTLKSLHAVLSDQEEASQLENASVCSGTFSSTTWNSAEEEKSSGKATPFTQNTWSSRVSNLSLAESFAPLMAKGGNLAGFMAPAAADVSRLYSEEVAPIRKALAQERERTVELQRKVLFLEAALASQTAQGPNTAYSASTHQNLALELRRASAELARMNSGPDNGRPQSTAEENKGH</sequence>
<dbReference type="InterPro" id="IPR000048">
    <property type="entry name" value="IQ_motif_EF-hand-BS"/>
</dbReference>
<protein>
    <submittedName>
        <fullName evidence="2">Uncharacterized protein</fullName>
    </submittedName>
</protein>
<dbReference type="GO" id="GO:0005516">
    <property type="term" value="F:calmodulin binding"/>
    <property type="evidence" value="ECO:0007669"/>
    <property type="project" value="TreeGrafter"/>
</dbReference>
<dbReference type="PANTHER" id="PTHR22706">
    <property type="entry name" value="ASSEMBLY FACTOR FOR SPINDLE MICROTUBULES"/>
    <property type="match status" value="1"/>
</dbReference>
<dbReference type="SMART" id="SM00015">
    <property type="entry name" value="IQ"/>
    <property type="match status" value="6"/>
</dbReference>
<gene>
    <name evidence="2" type="ORF">HAKA00212_LOCUS19704</name>
</gene>
<dbReference type="EMBL" id="HBIU01043580">
    <property type="protein sequence ID" value="CAE0640880.1"/>
    <property type="molecule type" value="Transcribed_RNA"/>
</dbReference>
<evidence type="ECO:0000256" key="1">
    <source>
        <dbReference type="SAM" id="MobiDB-lite"/>
    </source>
</evidence>
<evidence type="ECO:0000313" key="2">
    <source>
        <dbReference type="EMBL" id="CAE0640880.1"/>
    </source>
</evidence>
<dbReference type="PROSITE" id="PS50096">
    <property type="entry name" value="IQ"/>
    <property type="match status" value="2"/>
</dbReference>